<evidence type="ECO:0000256" key="2">
    <source>
        <dbReference type="ARBA" id="ARBA00009347"/>
    </source>
</evidence>
<reference evidence="9 10" key="1">
    <citation type="journal article" date="2023" name="Int. J. Syst. Evol. Microbiol.">
        <title>Methylocystis iwaonis sp. nov., a type II methane-oxidizing bacterium from surface soil of a rice paddy field in Japan, and emended description of the genus Methylocystis (ex Whittenbury et al. 1970) Bowman et al. 1993.</title>
        <authorList>
            <person name="Kaise H."/>
            <person name="Sawadogo J.B."/>
            <person name="Alam M.S."/>
            <person name="Ueno C."/>
            <person name="Dianou D."/>
            <person name="Shinjo R."/>
            <person name="Asakawa S."/>
        </authorList>
    </citation>
    <scope>NUCLEOTIDE SEQUENCE [LARGE SCALE GENOMIC DNA]</scope>
    <source>
        <strain evidence="9 10">SS37A-Re</strain>
    </source>
</reference>
<dbReference type="PROSITE" id="PS00072">
    <property type="entry name" value="ACYL_COA_DH_1"/>
    <property type="match status" value="1"/>
</dbReference>
<evidence type="ECO:0000256" key="4">
    <source>
        <dbReference type="ARBA" id="ARBA00022827"/>
    </source>
</evidence>
<dbReference type="InterPro" id="IPR013786">
    <property type="entry name" value="AcylCoA_DH/ox_N"/>
</dbReference>
<evidence type="ECO:0000256" key="3">
    <source>
        <dbReference type="ARBA" id="ARBA00022630"/>
    </source>
</evidence>
<keyword evidence="10" id="KW-1185">Reference proteome</keyword>
<gene>
    <name evidence="9" type="ORF">SS37A_37750</name>
</gene>
<evidence type="ECO:0000259" key="6">
    <source>
        <dbReference type="Pfam" id="PF00441"/>
    </source>
</evidence>
<sequence length="382" mass="41491">MDFQLTDDQIARNDHLGRFAAEILSAGAAERIRDARFDRTKWAAAAEMGLAGLPVDADWGGLGFGAVDTMLTIEALGRKCADLGLIFSLCAHMFACVVPVWRHGSLQIREKWLRDMASGRVIAANAMTEAESGSDAFAMRASAQRDGDDYVLTGSKCFITNAPIADVFVAYAKTNPRQGFFGISCFIVPRDAPGLTVQPEARKSGLPTSPWGSVYFDACRIPAANLLGAEGAGAAIFHDSMIWERGCLFAAYVGAMERVLKQCVEHARDRRQFGKPIGRNQSVSDKLVDMKLRLETARLLLYRTGWLHDAGLPHEEASALSKLWISESAVKAGLDAIQLFGASAAIADNGLDRLLLDSLPSRLFSGSSEIQREIVARHMGLR</sequence>
<protein>
    <submittedName>
        <fullName evidence="9">Acyl-CoA dehydrogenase</fullName>
    </submittedName>
</protein>
<feature type="domain" description="Acyl-CoA dehydrogenase/oxidase C-terminal" evidence="6">
    <location>
        <begin position="232"/>
        <end position="379"/>
    </location>
</feature>
<comment type="similarity">
    <text evidence="2 5">Belongs to the acyl-CoA dehydrogenase family.</text>
</comment>
<dbReference type="Pfam" id="PF02770">
    <property type="entry name" value="Acyl-CoA_dh_M"/>
    <property type="match status" value="1"/>
</dbReference>
<dbReference type="InterPro" id="IPR006089">
    <property type="entry name" value="Acyl-CoA_DH_CS"/>
</dbReference>
<dbReference type="RefSeq" id="WP_281932218.1">
    <property type="nucleotide sequence ID" value="NZ_AP027143.1"/>
</dbReference>
<evidence type="ECO:0000259" key="8">
    <source>
        <dbReference type="Pfam" id="PF02771"/>
    </source>
</evidence>
<dbReference type="InterPro" id="IPR037069">
    <property type="entry name" value="AcylCoA_DH/ox_N_sf"/>
</dbReference>
<dbReference type="InterPro" id="IPR046373">
    <property type="entry name" value="Acyl-CoA_Oxase/DH_mid-dom_sf"/>
</dbReference>
<evidence type="ECO:0000313" key="9">
    <source>
        <dbReference type="EMBL" id="BDV36245.1"/>
    </source>
</evidence>
<evidence type="ECO:0000256" key="5">
    <source>
        <dbReference type="RuleBase" id="RU362125"/>
    </source>
</evidence>
<comment type="cofactor">
    <cofactor evidence="1 5">
        <name>FAD</name>
        <dbReference type="ChEBI" id="CHEBI:57692"/>
    </cofactor>
</comment>
<dbReference type="InterPro" id="IPR036250">
    <property type="entry name" value="AcylCo_DH-like_C"/>
</dbReference>
<evidence type="ECO:0000313" key="10">
    <source>
        <dbReference type="Proteomes" id="UP001317629"/>
    </source>
</evidence>
<keyword evidence="5" id="KW-0560">Oxidoreductase</keyword>
<dbReference type="SUPFAM" id="SSF47203">
    <property type="entry name" value="Acyl-CoA dehydrogenase C-terminal domain-like"/>
    <property type="match status" value="1"/>
</dbReference>
<organism evidence="9 10">
    <name type="scientific">Methylocystis iwaonis</name>
    <dbReference type="NCBI Taxonomy" id="2885079"/>
    <lineage>
        <taxon>Bacteria</taxon>
        <taxon>Pseudomonadati</taxon>
        <taxon>Pseudomonadota</taxon>
        <taxon>Alphaproteobacteria</taxon>
        <taxon>Hyphomicrobiales</taxon>
        <taxon>Methylocystaceae</taxon>
        <taxon>Methylocystis</taxon>
    </lineage>
</organism>
<name>A0ABN6VPI4_9HYPH</name>
<dbReference type="InterPro" id="IPR009075">
    <property type="entry name" value="AcylCo_DH/oxidase_C"/>
</dbReference>
<dbReference type="SUPFAM" id="SSF56645">
    <property type="entry name" value="Acyl-CoA dehydrogenase NM domain-like"/>
    <property type="match status" value="1"/>
</dbReference>
<geneLocation type="plasmid" evidence="9 10">
    <name>pSS37A-Re-1</name>
</geneLocation>
<proteinExistence type="inferred from homology"/>
<dbReference type="PANTHER" id="PTHR43884:SF12">
    <property type="entry name" value="ISOVALERYL-COA DEHYDROGENASE, MITOCHONDRIAL-RELATED"/>
    <property type="match status" value="1"/>
</dbReference>
<dbReference type="Pfam" id="PF02771">
    <property type="entry name" value="Acyl-CoA_dh_N"/>
    <property type="match status" value="1"/>
</dbReference>
<accession>A0ABN6VPI4</accession>
<keyword evidence="4 5" id="KW-0274">FAD</keyword>
<dbReference type="Proteomes" id="UP001317629">
    <property type="component" value="Plasmid pSS37A-Re-1"/>
</dbReference>
<dbReference type="Gene3D" id="1.20.140.10">
    <property type="entry name" value="Butyryl-CoA Dehydrogenase, subunit A, domain 3"/>
    <property type="match status" value="1"/>
</dbReference>
<keyword evidence="3 5" id="KW-0285">Flavoprotein</keyword>
<feature type="domain" description="Acyl-CoA dehydrogenase/oxidase N-terminal" evidence="8">
    <location>
        <begin position="6"/>
        <end position="119"/>
    </location>
</feature>
<dbReference type="PANTHER" id="PTHR43884">
    <property type="entry name" value="ACYL-COA DEHYDROGENASE"/>
    <property type="match status" value="1"/>
</dbReference>
<keyword evidence="9" id="KW-0614">Plasmid</keyword>
<dbReference type="Gene3D" id="1.10.540.10">
    <property type="entry name" value="Acyl-CoA dehydrogenase/oxidase, N-terminal domain"/>
    <property type="match status" value="1"/>
</dbReference>
<dbReference type="Gene3D" id="2.40.110.10">
    <property type="entry name" value="Butyryl-CoA Dehydrogenase, subunit A, domain 2"/>
    <property type="match status" value="1"/>
</dbReference>
<evidence type="ECO:0000259" key="7">
    <source>
        <dbReference type="Pfam" id="PF02770"/>
    </source>
</evidence>
<dbReference type="EMBL" id="AP027143">
    <property type="protein sequence ID" value="BDV36245.1"/>
    <property type="molecule type" value="Genomic_DNA"/>
</dbReference>
<dbReference type="InterPro" id="IPR006091">
    <property type="entry name" value="Acyl-CoA_Oxase/DH_mid-dom"/>
</dbReference>
<evidence type="ECO:0000256" key="1">
    <source>
        <dbReference type="ARBA" id="ARBA00001974"/>
    </source>
</evidence>
<feature type="domain" description="Acyl-CoA oxidase/dehydrogenase middle" evidence="7">
    <location>
        <begin position="125"/>
        <end position="219"/>
    </location>
</feature>
<dbReference type="InterPro" id="IPR009100">
    <property type="entry name" value="AcylCoA_DH/oxidase_NM_dom_sf"/>
</dbReference>
<dbReference type="Pfam" id="PF00441">
    <property type="entry name" value="Acyl-CoA_dh_1"/>
    <property type="match status" value="1"/>
</dbReference>